<dbReference type="EMBL" id="KY619305">
    <property type="protein sequence ID" value="AQY55279.1"/>
    <property type="molecule type" value="Genomic_DNA"/>
</dbReference>
<gene>
    <name evidence="2" type="ORF">ESCO41_00052</name>
</gene>
<keyword evidence="1" id="KW-1133">Transmembrane helix</keyword>
<keyword evidence="3" id="KW-1185">Reference proteome</keyword>
<evidence type="ECO:0000313" key="3">
    <source>
        <dbReference type="Proteomes" id="UP000222601"/>
    </source>
</evidence>
<keyword evidence="1" id="KW-0472">Membrane</keyword>
<dbReference type="Proteomes" id="UP000222601">
    <property type="component" value="Segment"/>
</dbReference>
<proteinExistence type="predicted"/>
<evidence type="ECO:0000313" key="2">
    <source>
        <dbReference type="EMBL" id="AQY55279.1"/>
    </source>
</evidence>
<feature type="transmembrane region" description="Helical" evidence="1">
    <location>
        <begin position="61"/>
        <end position="81"/>
    </location>
</feature>
<keyword evidence="1" id="KW-0812">Transmembrane</keyword>
<evidence type="ECO:0000256" key="1">
    <source>
        <dbReference type="SAM" id="Phobius"/>
    </source>
</evidence>
<sequence length="254" mass="28595">MKVNGIVNQWSYPEASERQLSRSLSTFAGQMAKKAGTLTGGMRFDASDEEINNAEDELAKYAAGLIATIVATLPALAMAIYKFNSKQFLNVAKKAGGKNNQAVILLGVLGSNASESWYREKSSQWRGSAEASILKLSNDIISDWSQNLRVENVRNKTSKQIDEVLKQRYKVYTGWTVNRSRGIVSTWNSVLMRQRLEDAGVTHYFWHGKLDERERLQHVKWEGKRIEISDDHPFPGEPYGCRCWAVPSFDSNGN</sequence>
<protein>
    <recommendedName>
        <fullName evidence="4">Phage head morphogenesis domain-containing protein</fullName>
    </recommendedName>
</protein>
<evidence type="ECO:0008006" key="4">
    <source>
        <dbReference type="Google" id="ProtNLM"/>
    </source>
</evidence>
<organism evidence="2">
    <name type="scientific">Escherichia phage vB_EcoS_ESCO41</name>
    <dbReference type="NCBI Taxonomy" id="2496547"/>
    <lineage>
        <taxon>Viruses</taxon>
        <taxon>Duplodnaviria</taxon>
        <taxon>Heunggongvirae</taxon>
        <taxon>Uroviricota</taxon>
        <taxon>Caudoviricetes</taxon>
        <taxon>Drexlerviridae</taxon>
        <taxon>Nouzillyvirus</taxon>
        <taxon>Nouzillyvirus ESCO41</taxon>
    </lineage>
</organism>
<accession>A0A1U9WQZ6</accession>
<name>A0A1U9WQZ6_9CAUD</name>
<reference evidence="2" key="1">
    <citation type="submission" date="2017-02" db="EMBL/GenBank/DDBJ databases">
        <title>Characterization of a new coliphage vB_EcoS_ESCO41.</title>
        <authorList>
            <person name="Trotereau A."/>
            <person name="Schouler C."/>
        </authorList>
    </citation>
    <scope>NUCLEOTIDE SEQUENCE [LARGE SCALE GENOMIC DNA]</scope>
</reference>